<evidence type="ECO:0000259" key="2">
    <source>
        <dbReference type="PROSITE" id="PS50001"/>
    </source>
</evidence>
<dbReference type="Proteomes" id="UP000596742">
    <property type="component" value="Unassembled WGS sequence"/>
</dbReference>
<accession>A0A8B6GVV2</accession>
<evidence type="ECO:0000313" key="3">
    <source>
        <dbReference type="EMBL" id="VDI69345.1"/>
    </source>
</evidence>
<dbReference type="EMBL" id="UYJE01009019">
    <property type="protein sequence ID" value="VDI69345.1"/>
    <property type="molecule type" value="Genomic_DNA"/>
</dbReference>
<name>A0A8B6GVV2_MYTGA</name>
<sequence>MGDGAFLIRECQSSIGSFAIDCMLNGEPKHVQIKPKEVSGQLKYFVGGEQFDRLNDVIEFFKSTALSLKTTGPTTHNVILTEPVLQETYM</sequence>
<keyword evidence="4" id="KW-1185">Reference proteome</keyword>
<dbReference type="PROSITE" id="PS50001">
    <property type="entry name" value="SH2"/>
    <property type="match status" value="1"/>
</dbReference>
<proteinExistence type="predicted"/>
<evidence type="ECO:0000256" key="1">
    <source>
        <dbReference type="PROSITE-ProRule" id="PRU00191"/>
    </source>
</evidence>
<protein>
    <recommendedName>
        <fullName evidence="2">SH2 domain-containing protein</fullName>
    </recommendedName>
</protein>
<dbReference type="InterPro" id="IPR000980">
    <property type="entry name" value="SH2"/>
</dbReference>
<gene>
    <name evidence="3" type="ORF">MGAL_10B050276</name>
</gene>
<dbReference type="InterPro" id="IPR036860">
    <property type="entry name" value="SH2_dom_sf"/>
</dbReference>
<dbReference type="OrthoDB" id="6278443at2759"/>
<organism evidence="3 4">
    <name type="scientific">Mytilus galloprovincialis</name>
    <name type="common">Mediterranean mussel</name>
    <dbReference type="NCBI Taxonomy" id="29158"/>
    <lineage>
        <taxon>Eukaryota</taxon>
        <taxon>Metazoa</taxon>
        <taxon>Spiralia</taxon>
        <taxon>Lophotrochozoa</taxon>
        <taxon>Mollusca</taxon>
        <taxon>Bivalvia</taxon>
        <taxon>Autobranchia</taxon>
        <taxon>Pteriomorphia</taxon>
        <taxon>Mytilida</taxon>
        <taxon>Mytiloidea</taxon>
        <taxon>Mytilidae</taxon>
        <taxon>Mytilinae</taxon>
        <taxon>Mytilus</taxon>
    </lineage>
</organism>
<dbReference type="Pfam" id="PF00017">
    <property type="entry name" value="SH2"/>
    <property type="match status" value="1"/>
</dbReference>
<dbReference type="SUPFAM" id="SSF55550">
    <property type="entry name" value="SH2 domain"/>
    <property type="match status" value="1"/>
</dbReference>
<reference evidence="3" key="1">
    <citation type="submission" date="2018-11" db="EMBL/GenBank/DDBJ databases">
        <authorList>
            <person name="Alioto T."/>
            <person name="Alioto T."/>
        </authorList>
    </citation>
    <scope>NUCLEOTIDE SEQUENCE</scope>
</reference>
<dbReference type="Gene3D" id="3.30.505.10">
    <property type="entry name" value="SH2 domain"/>
    <property type="match status" value="1"/>
</dbReference>
<feature type="domain" description="SH2" evidence="2">
    <location>
        <begin position="1"/>
        <end position="84"/>
    </location>
</feature>
<evidence type="ECO:0000313" key="4">
    <source>
        <dbReference type="Proteomes" id="UP000596742"/>
    </source>
</evidence>
<keyword evidence="1" id="KW-0727">SH2 domain</keyword>
<dbReference type="AlphaFoldDB" id="A0A8B6GVV2"/>
<comment type="caution">
    <text evidence="3">The sequence shown here is derived from an EMBL/GenBank/DDBJ whole genome shotgun (WGS) entry which is preliminary data.</text>
</comment>